<evidence type="ECO:0000256" key="2">
    <source>
        <dbReference type="ARBA" id="ARBA00004107"/>
    </source>
</evidence>
<organism evidence="14 15">
    <name type="scientific">Littorina saxatilis</name>
    <dbReference type="NCBI Taxonomy" id="31220"/>
    <lineage>
        <taxon>Eukaryota</taxon>
        <taxon>Metazoa</taxon>
        <taxon>Spiralia</taxon>
        <taxon>Lophotrochozoa</taxon>
        <taxon>Mollusca</taxon>
        <taxon>Gastropoda</taxon>
        <taxon>Caenogastropoda</taxon>
        <taxon>Littorinimorpha</taxon>
        <taxon>Littorinoidea</taxon>
        <taxon>Littorinidae</taxon>
        <taxon>Littorina</taxon>
    </lineage>
</organism>
<evidence type="ECO:0000313" key="13">
    <source>
        <dbReference type="EMBL" id="KAK7088998.1"/>
    </source>
</evidence>
<dbReference type="EC" id="3.1.3.78" evidence="4 11"/>
<keyword evidence="8 11" id="KW-1133">Transmembrane helix</keyword>
<evidence type="ECO:0000256" key="1">
    <source>
        <dbReference type="ARBA" id="ARBA00001261"/>
    </source>
</evidence>
<evidence type="ECO:0000256" key="10">
    <source>
        <dbReference type="ARBA" id="ARBA00023228"/>
    </source>
</evidence>
<proteinExistence type="predicted"/>
<feature type="region of interest" description="Disordered" evidence="12">
    <location>
        <begin position="1"/>
        <end position="55"/>
    </location>
</feature>
<keyword evidence="10 11" id="KW-0458">Lysosome</keyword>
<name>A0AAN9GMX0_9CAEN</name>
<dbReference type="PANTHER" id="PTHR21014:SF6">
    <property type="entry name" value="PHOSPHATIDYLINOSITOL-4,5-BISPHOSPHATE 4-PHOSPHATASE"/>
    <property type="match status" value="1"/>
</dbReference>
<comment type="caution">
    <text evidence="14">The sequence shown here is derived from an EMBL/GenBank/DDBJ whole genome shotgun (WGS) entry which is preliminary data.</text>
</comment>
<evidence type="ECO:0000256" key="11">
    <source>
        <dbReference type="RuleBase" id="RU365008"/>
    </source>
</evidence>
<comment type="catalytic activity">
    <reaction evidence="1 11">
        <text>a 1,2-diacyl-sn-glycero-3-phospho-(1D-myo-inositol-4,5-bisphosphate) + H2O = a 1,2-diacyl-sn-glycero-3-phospho-(1D-myo-inositol-5-phosphate) + phosphate</text>
        <dbReference type="Rhea" id="RHEA:25674"/>
        <dbReference type="ChEBI" id="CHEBI:15377"/>
        <dbReference type="ChEBI" id="CHEBI:43474"/>
        <dbReference type="ChEBI" id="CHEBI:57795"/>
        <dbReference type="ChEBI" id="CHEBI:58456"/>
        <dbReference type="EC" id="3.1.3.78"/>
    </reaction>
</comment>
<reference evidence="14 15" key="1">
    <citation type="submission" date="2024-02" db="EMBL/GenBank/DDBJ databases">
        <title>Chromosome-scale genome assembly of the rough periwinkle Littorina saxatilis.</title>
        <authorList>
            <person name="De Jode A."/>
            <person name="Faria R."/>
            <person name="Formenti G."/>
            <person name="Sims Y."/>
            <person name="Smith T.P."/>
            <person name="Tracey A."/>
            <person name="Wood J.M.D."/>
            <person name="Zagrodzka Z.B."/>
            <person name="Johannesson K."/>
            <person name="Butlin R.K."/>
            <person name="Leder E.H."/>
        </authorList>
    </citation>
    <scope>NUCLEOTIDE SEQUENCE [LARGE SCALE GENOMIC DNA]</scope>
    <source>
        <strain evidence="14">Snail1</strain>
        <tissue evidence="14">Muscle</tissue>
    </source>
</reference>
<evidence type="ECO:0000256" key="6">
    <source>
        <dbReference type="ARBA" id="ARBA00022753"/>
    </source>
</evidence>
<evidence type="ECO:0000256" key="8">
    <source>
        <dbReference type="ARBA" id="ARBA00022989"/>
    </source>
</evidence>
<evidence type="ECO:0000313" key="14">
    <source>
        <dbReference type="EMBL" id="KAK7114184.1"/>
    </source>
</evidence>
<sequence>MADDEERTPLLAEQNASTAPPPYSPSGDSAAGSPGTEVCVPPIGPDELPPPYTPTPQGGIPMINCRVCQAMINIEGKQHLHVVKCSVCQEATPIKAPPPGKRYVRCPCNCLLVCRSTAQRIACPRANCRRIINVATPQMVSSIRSPDSRRVACAYCQQIFIFNFGLTVLARCPHCRKVSSVGVNYARKRGIICLVIGLMFLCAGIGVTVGTYEMAHTHGGIYVAWIGAFVAGVLMMIRGFLYLNIRTSAVVLSH</sequence>
<dbReference type="Pfam" id="PF09788">
    <property type="entry name" value="Tmemb_55A"/>
    <property type="match status" value="1"/>
</dbReference>
<evidence type="ECO:0000256" key="5">
    <source>
        <dbReference type="ARBA" id="ARBA00022692"/>
    </source>
</evidence>
<feature type="transmembrane region" description="Helical" evidence="11">
    <location>
        <begin position="191"/>
        <end position="210"/>
    </location>
</feature>
<dbReference type="AlphaFoldDB" id="A0AAN9GMX0"/>
<dbReference type="EMBL" id="JBAMIC010003386">
    <property type="protein sequence ID" value="KAK7088998.1"/>
    <property type="molecule type" value="Genomic_DNA"/>
</dbReference>
<accession>A0AAN9GMX0</accession>
<evidence type="ECO:0000256" key="3">
    <source>
        <dbReference type="ARBA" id="ARBA00004155"/>
    </source>
</evidence>
<comment type="function">
    <text evidence="11">Catalyzes the hydrolysis of phosphatidylinositol-4,5-bisphosphate (PtdIns-4,5-P2) to phosphatidylinositol-4-phosphate (PtdIns-4-P).</text>
</comment>
<dbReference type="EMBL" id="JBAMIC010000001">
    <property type="protein sequence ID" value="KAK7114184.1"/>
    <property type="molecule type" value="Genomic_DNA"/>
</dbReference>
<comment type="subcellular location">
    <subcellularLocation>
        <location evidence="2 11">Late endosome membrane</location>
        <topology evidence="2 11">Multi-pass membrane protein</topology>
    </subcellularLocation>
    <subcellularLocation>
        <location evidence="3 11">Lysosome membrane</location>
        <topology evidence="3 11">Multi-pass membrane protein</topology>
    </subcellularLocation>
</comment>
<evidence type="ECO:0000256" key="9">
    <source>
        <dbReference type="ARBA" id="ARBA00023136"/>
    </source>
</evidence>
<keyword evidence="15" id="KW-1185">Reference proteome</keyword>
<feature type="compositionally biased region" description="Low complexity" evidence="12">
    <location>
        <begin position="25"/>
        <end position="35"/>
    </location>
</feature>
<dbReference type="PANTHER" id="PTHR21014">
    <property type="entry name" value="PHOSPHATIDYLINOSITOL-4,5-BISPHOSPHATE 4-PHOSPHATASE"/>
    <property type="match status" value="1"/>
</dbReference>
<dbReference type="GO" id="GO:0034597">
    <property type="term" value="F:phosphatidylinositol-4,5-bisphosphate 4-phosphatase activity"/>
    <property type="evidence" value="ECO:0007669"/>
    <property type="project" value="UniProtKB-EC"/>
</dbReference>
<evidence type="ECO:0000256" key="12">
    <source>
        <dbReference type="SAM" id="MobiDB-lite"/>
    </source>
</evidence>
<dbReference type="GO" id="GO:0030670">
    <property type="term" value="C:phagocytic vesicle membrane"/>
    <property type="evidence" value="ECO:0007669"/>
    <property type="project" value="TreeGrafter"/>
</dbReference>
<feature type="transmembrane region" description="Helical" evidence="11">
    <location>
        <begin position="222"/>
        <end position="243"/>
    </location>
</feature>
<keyword evidence="9 11" id="KW-0472">Membrane</keyword>
<evidence type="ECO:0000256" key="4">
    <source>
        <dbReference type="ARBA" id="ARBA00012936"/>
    </source>
</evidence>
<dbReference type="Proteomes" id="UP001374579">
    <property type="component" value="Unassembled WGS sequence"/>
</dbReference>
<dbReference type="GO" id="GO:0031902">
    <property type="term" value="C:late endosome membrane"/>
    <property type="evidence" value="ECO:0007669"/>
    <property type="project" value="UniProtKB-SubCell"/>
</dbReference>
<dbReference type="GO" id="GO:0046856">
    <property type="term" value="P:phosphatidylinositol dephosphorylation"/>
    <property type="evidence" value="ECO:0007669"/>
    <property type="project" value="InterPro"/>
</dbReference>
<feature type="compositionally biased region" description="Pro residues" evidence="12">
    <location>
        <begin position="42"/>
        <end position="54"/>
    </location>
</feature>
<keyword evidence="5 11" id="KW-0812">Transmembrane</keyword>
<gene>
    <name evidence="14" type="ORF">V1264_000287</name>
    <name evidence="13" type="ORF">V1264_024248</name>
</gene>
<keyword evidence="7 11" id="KW-0378">Hydrolase</keyword>
<dbReference type="InterPro" id="IPR019178">
    <property type="entry name" value="PtdIns-P2-Ptase"/>
</dbReference>
<dbReference type="GO" id="GO:0005765">
    <property type="term" value="C:lysosomal membrane"/>
    <property type="evidence" value="ECO:0007669"/>
    <property type="project" value="UniProtKB-SubCell"/>
</dbReference>
<dbReference type="GO" id="GO:0005886">
    <property type="term" value="C:plasma membrane"/>
    <property type="evidence" value="ECO:0007669"/>
    <property type="project" value="TreeGrafter"/>
</dbReference>
<keyword evidence="6 11" id="KW-0967">Endosome</keyword>
<protein>
    <recommendedName>
        <fullName evidence="4 11">Phosphatidylinositol-4,5-bisphosphate 4-phosphatase</fullName>
        <ecNumber evidence="4 11">3.1.3.78</ecNumber>
    </recommendedName>
</protein>
<evidence type="ECO:0000313" key="15">
    <source>
        <dbReference type="Proteomes" id="UP001374579"/>
    </source>
</evidence>
<evidence type="ECO:0000256" key="7">
    <source>
        <dbReference type="ARBA" id="ARBA00022801"/>
    </source>
</evidence>